<dbReference type="PANTHER" id="PTHR11699">
    <property type="entry name" value="ALDEHYDE DEHYDROGENASE-RELATED"/>
    <property type="match status" value="1"/>
</dbReference>
<dbReference type="PROSITE" id="PS00687">
    <property type="entry name" value="ALDEHYDE_DEHYDR_GLU"/>
    <property type="match status" value="1"/>
</dbReference>
<dbReference type="InterPro" id="IPR016162">
    <property type="entry name" value="Ald_DH_N"/>
</dbReference>
<dbReference type="Pfam" id="PF00171">
    <property type="entry name" value="Aldedh"/>
    <property type="match status" value="1"/>
</dbReference>
<dbReference type="InterPro" id="IPR029510">
    <property type="entry name" value="Ald_DH_CS_GLU"/>
</dbReference>
<feature type="domain" description="Aldehyde dehydrogenase" evidence="5">
    <location>
        <begin position="50"/>
        <end position="505"/>
    </location>
</feature>
<name>A0ABT9B1V0_9ACTN</name>
<dbReference type="EMBL" id="JAUQTA010000001">
    <property type="protein sequence ID" value="MDO7867602.1"/>
    <property type="molecule type" value="Genomic_DNA"/>
</dbReference>
<dbReference type="InterPro" id="IPR015590">
    <property type="entry name" value="Aldehyde_DH_dom"/>
</dbReference>
<evidence type="ECO:0000256" key="3">
    <source>
        <dbReference type="RuleBase" id="RU003345"/>
    </source>
</evidence>
<dbReference type="GO" id="GO:0036243">
    <property type="term" value="F:succinate-semialdehyde dehydrogenase (NADP+) activity"/>
    <property type="evidence" value="ECO:0007669"/>
    <property type="project" value="UniProtKB-EC"/>
</dbReference>
<reference evidence="6 7" key="1">
    <citation type="submission" date="2023-07" db="EMBL/GenBank/DDBJ databases">
        <title>Nocardioides sp. nov WY-20 isolated from soil.</title>
        <authorList>
            <person name="Liu B."/>
            <person name="Wan Y."/>
        </authorList>
    </citation>
    <scope>NUCLEOTIDE SEQUENCE [LARGE SCALE GENOMIC DNA]</scope>
    <source>
        <strain evidence="6 7">WY-20</strain>
    </source>
</reference>
<feature type="region of interest" description="Disordered" evidence="4">
    <location>
        <begin position="1"/>
        <end position="27"/>
    </location>
</feature>
<dbReference type="Gene3D" id="3.40.309.10">
    <property type="entry name" value="Aldehyde Dehydrogenase, Chain A, domain 2"/>
    <property type="match status" value="1"/>
</dbReference>
<keyword evidence="1 3" id="KW-0560">Oxidoreductase</keyword>
<feature type="active site" evidence="2">
    <location>
        <position position="278"/>
    </location>
</feature>
<evidence type="ECO:0000256" key="4">
    <source>
        <dbReference type="SAM" id="MobiDB-lite"/>
    </source>
</evidence>
<sequence length="542" mass="58232">MSARNNEPADKSGTVEGPHDPEHNIEGSYALDPQYVASLTGQLLATSGDGVPSVSPINGQPLGVIPQSSIDDVDTAFARARAAQAKWARTSIDERAAILMRFHDLVLANADEIMDIAVWESAKARRDAYNEVYHVALTARYYARSAHRHLDTQRRQGVLPALTRIDLNRVPKGVVGIISPWNYPFTMAMSDGIPALMAGNAVVAKADSQTMLTALVGVKLLREAGFPEDLWIPVAGPGSKVGTALIERADYICFTGSTATGKRVAAGCAERLINCSLELGGKNPILILEDANIERAAEGAVRATYSNAGQLCVSTERMFVADAIYDRFVGRFVARTEAMTLGAGQDWAIDMGSLISQDQLDTALAHIEDAKAKGATVLTGGKHRPDIAPYFLEPTILEGVTPEMDIYANETFGPVISIYRFHEETEAIALANEGCYGLNASVWTKDAKRGRAIAREIKAGTVNVNEAYGATFGSLEAPMGGMRESGLGRRQGAEGIHRYTEVQSVGTQRVMPLAAFGPLSNKQFAAISTFNEKLLAKFGRTS</sequence>
<dbReference type="RefSeq" id="WP_305026993.1">
    <property type="nucleotide sequence ID" value="NZ_JAUQTA010000001.1"/>
</dbReference>
<dbReference type="NCBIfam" id="NF006916">
    <property type="entry name" value="PRK09407.1"/>
    <property type="match status" value="1"/>
</dbReference>
<evidence type="ECO:0000313" key="6">
    <source>
        <dbReference type="EMBL" id="MDO7867602.1"/>
    </source>
</evidence>
<evidence type="ECO:0000313" key="7">
    <source>
        <dbReference type="Proteomes" id="UP001233314"/>
    </source>
</evidence>
<evidence type="ECO:0000256" key="1">
    <source>
        <dbReference type="ARBA" id="ARBA00023002"/>
    </source>
</evidence>
<gene>
    <name evidence="6" type="ORF">Q5722_04380</name>
</gene>
<dbReference type="EC" id="1.2.1.79" evidence="6"/>
<comment type="caution">
    <text evidence="6">The sequence shown here is derived from an EMBL/GenBank/DDBJ whole genome shotgun (WGS) entry which is preliminary data.</text>
</comment>
<dbReference type="Gene3D" id="3.40.605.10">
    <property type="entry name" value="Aldehyde Dehydrogenase, Chain A, domain 1"/>
    <property type="match status" value="1"/>
</dbReference>
<dbReference type="InterPro" id="IPR016163">
    <property type="entry name" value="Ald_DH_C"/>
</dbReference>
<protein>
    <submittedName>
        <fullName evidence="6">Succinic semialdehyde dehydrogenase</fullName>
        <ecNumber evidence="6">1.2.1.79</ecNumber>
    </submittedName>
</protein>
<dbReference type="SUPFAM" id="SSF53720">
    <property type="entry name" value="ALDH-like"/>
    <property type="match status" value="1"/>
</dbReference>
<comment type="similarity">
    <text evidence="3">Belongs to the aldehyde dehydrogenase family.</text>
</comment>
<proteinExistence type="inferred from homology"/>
<dbReference type="InterPro" id="IPR016161">
    <property type="entry name" value="Ald_DH/histidinol_DH"/>
</dbReference>
<organism evidence="6 7">
    <name type="scientific">Nocardioides jiangxiensis</name>
    <dbReference type="NCBI Taxonomy" id="3064524"/>
    <lineage>
        <taxon>Bacteria</taxon>
        <taxon>Bacillati</taxon>
        <taxon>Actinomycetota</taxon>
        <taxon>Actinomycetes</taxon>
        <taxon>Propionibacteriales</taxon>
        <taxon>Nocardioidaceae</taxon>
        <taxon>Nocardioides</taxon>
    </lineage>
</organism>
<dbReference type="Proteomes" id="UP001233314">
    <property type="component" value="Unassembled WGS sequence"/>
</dbReference>
<accession>A0ABT9B1V0</accession>
<evidence type="ECO:0000256" key="2">
    <source>
        <dbReference type="PROSITE-ProRule" id="PRU10007"/>
    </source>
</evidence>
<evidence type="ECO:0000259" key="5">
    <source>
        <dbReference type="Pfam" id="PF00171"/>
    </source>
</evidence>
<keyword evidence="7" id="KW-1185">Reference proteome</keyword>